<feature type="transmembrane region" description="Helical" evidence="1">
    <location>
        <begin position="186"/>
        <end position="207"/>
    </location>
</feature>
<feature type="transmembrane region" description="Helical" evidence="1">
    <location>
        <begin position="343"/>
        <end position="366"/>
    </location>
</feature>
<evidence type="ECO:0000313" key="3">
    <source>
        <dbReference type="Proteomes" id="UP001501459"/>
    </source>
</evidence>
<keyword evidence="1" id="KW-0812">Transmembrane</keyword>
<gene>
    <name evidence="2" type="ORF">GCM10008983_07530</name>
</gene>
<dbReference type="Proteomes" id="UP001501459">
    <property type="component" value="Unassembled WGS sequence"/>
</dbReference>
<keyword evidence="3" id="KW-1185">Reference proteome</keyword>
<feature type="transmembrane region" description="Helical" evidence="1">
    <location>
        <begin position="12"/>
        <end position="34"/>
    </location>
</feature>
<protein>
    <recommendedName>
        <fullName evidence="4">ABC-2 family transporter protein</fullName>
    </recommendedName>
</protein>
<feature type="transmembrane region" description="Helical" evidence="1">
    <location>
        <begin position="232"/>
        <end position="255"/>
    </location>
</feature>
<keyword evidence="1" id="KW-0472">Membrane</keyword>
<organism evidence="2 3">
    <name type="scientific">Lentibacillus halophilus</name>
    <dbReference type="NCBI Taxonomy" id="295065"/>
    <lineage>
        <taxon>Bacteria</taxon>
        <taxon>Bacillati</taxon>
        <taxon>Bacillota</taxon>
        <taxon>Bacilli</taxon>
        <taxon>Bacillales</taxon>
        <taxon>Bacillaceae</taxon>
        <taxon>Lentibacillus</taxon>
    </lineage>
</organism>
<proteinExistence type="predicted"/>
<dbReference type="RefSeq" id="WP_343751280.1">
    <property type="nucleotide sequence ID" value="NZ_BAAADM010000016.1"/>
</dbReference>
<keyword evidence="1" id="KW-1133">Transmembrane helix</keyword>
<sequence>MRIIWYEIRKLLDWKIISLVLLISVLFFELFLSFDFDHFPNGRPKGDTFKVTKQMIDQYGTEMNEKEFQDFKETYQKEVDKAGDYLQSRDDFVEAGVTTYEQFKSMADGKEKLNELHNDIMFDKGIDVFWELQSRESIMESYERKKEDFFKDTAHIHNSAWKQDIVKGSSLNAILPHFVYENYNNLITMFAILIILTVMIVVGRVFITDQQNYALHLQYTTHIGRKLFKKKVIASMLTAFVITSVYIGVFLLLYAGNDPQAFLQSSLRSFDAHTIHWLDMSFLQYIYLTIMAVYLLAFVAAAIAMFLSRAVNQYISLIGAQVPIAVVLILLISEYLVSNLFGIAYPMYMTIGTYAGLLVLGVAILITRWRKERKMDIK</sequence>
<reference evidence="2 3" key="1">
    <citation type="journal article" date="2019" name="Int. J. Syst. Evol. Microbiol.">
        <title>The Global Catalogue of Microorganisms (GCM) 10K type strain sequencing project: providing services to taxonomists for standard genome sequencing and annotation.</title>
        <authorList>
            <consortium name="The Broad Institute Genomics Platform"/>
            <consortium name="The Broad Institute Genome Sequencing Center for Infectious Disease"/>
            <person name="Wu L."/>
            <person name="Ma J."/>
        </authorList>
    </citation>
    <scope>NUCLEOTIDE SEQUENCE [LARGE SCALE GENOMIC DNA]</scope>
    <source>
        <strain evidence="2 3">JCM 12149</strain>
    </source>
</reference>
<feature type="transmembrane region" description="Helical" evidence="1">
    <location>
        <begin position="285"/>
        <end position="307"/>
    </location>
</feature>
<evidence type="ECO:0000313" key="2">
    <source>
        <dbReference type="EMBL" id="GAA0433385.1"/>
    </source>
</evidence>
<dbReference type="EMBL" id="BAAADM010000016">
    <property type="protein sequence ID" value="GAA0433385.1"/>
    <property type="molecule type" value="Genomic_DNA"/>
</dbReference>
<evidence type="ECO:0000256" key="1">
    <source>
        <dbReference type="SAM" id="Phobius"/>
    </source>
</evidence>
<name>A0ABN0Z512_9BACI</name>
<comment type="caution">
    <text evidence="2">The sequence shown here is derived from an EMBL/GenBank/DDBJ whole genome shotgun (WGS) entry which is preliminary data.</text>
</comment>
<feature type="transmembrane region" description="Helical" evidence="1">
    <location>
        <begin position="314"/>
        <end position="337"/>
    </location>
</feature>
<accession>A0ABN0Z512</accession>
<evidence type="ECO:0008006" key="4">
    <source>
        <dbReference type="Google" id="ProtNLM"/>
    </source>
</evidence>